<keyword evidence="2" id="KW-0472">Membrane</keyword>
<dbReference type="Gene3D" id="2.40.128.200">
    <property type="match status" value="1"/>
</dbReference>
<gene>
    <name evidence="8" type="ORF">NCTC10296_02288</name>
</gene>
<evidence type="ECO:0000256" key="4">
    <source>
        <dbReference type="ARBA" id="ARBA00023288"/>
    </source>
</evidence>
<feature type="signal peptide" evidence="6">
    <location>
        <begin position="1"/>
        <end position="16"/>
    </location>
</feature>
<dbReference type="Proteomes" id="UP000279284">
    <property type="component" value="Chromosome"/>
</dbReference>
<dbReference type="EMBL" id="LR134313">
    <property type="protein sequence ID" value="VEF03380.1"/>
    <property type="molecule type" value="Genomic_DNA"/>
</dbReference>
<protein>
    <submittedName>
        <fullName evidence="8">Lipoprotein</fullName>
    </submittedName>
</protein>
<feature type="chain" id="PRO_5030037524" evidence="6">
    <location>
        <begin position="17"/>
        <end position="132"/>
    </location>
</feature>
<dbReference type="OrthoDB" id="8606823at2"/>
<dbReference type="InterPro" id="IPR018660">
    <property type="entry name" value="MliC"/>
</dbReference>
<feature type="region of interest" description="Disordered" evidence="5">
    <location>
        <begin position="21"/>
        <end position="51"/>
    </location>
</feature>
<dbReference type="PROSITE" id="PS51257">
    <property type="entry name" value="PROKAR_LIPOPROTEIN"/>
    <property type="match status" value="1"/>
</dbReference>
<evidence type="ECO:0000256" key="2">
    <source>
        <dbReference type="ARBA" id="ARBA00023136"/>
    </source>
</evidence>
<accession>A0A1X3CY10</accession>
<evidence type="ECO:0000256" key="6">
    <source>
        <dbReference type="SAM" id="SignalP"/>
    </source>
</evidence>
<sequence length="132" mass="14109">MKIKSLLSVCAIAALAACTTPESNHGHNHQGHNHGHDHSHDQNQAPSGNATKFSCRNGLAVQIRPMGNDKIELTLDDKRAVLSQTRSGSGELYTGKTGLFGSGAQWHSKGNEAFFSFADPYGNKVDTSCNAM</sequence>
<name>A0A1X3CY10_9NEIS</name>
<evidence type="ECO:0000313" key="9">
    <source>
        <dbReference type="Proteomes" id="UP000279284"/>
    </source>
</evidence>
<evidence type="ECO:0000256" key="3">
    <source>
        <dbReference type="ARBA" id="ARBA00023139"/>
    </source>
</evidence>
<reference evidence="8 9" key="1">
    <citation type="submission" date="2018-12" db="EMBL/GenBank/DDBJ databases">
        <authorList>
            <consortium name="Pathogen Informatics"/>
        </authorList>
    </citation>
    <scope>NUCLEOTIDE SEQUENCE [LARGE SCALE GENOMIC DNA]</scope>
    <source>
        <strain evidence="8 9">NCTC10296</strain>
    </source>
</reference>
<proteinExistence type="predicted"/>
<evidence type="ECO:0000259" key="7">
    <source>
        <dbReference type="Pfam" id="PF09864"/>
    </source>
</evidence>
<dbReference type="Pfam" id="PF09864">
    <property type="entry name" value="MliC"/>
    <property type="match status" value="1"/>
</dbReference>
<evidence type="ECO:0000256" key="5">
    <source>
        <dbReference type="SAM" id="MobiDB-lite"/>
    </source>
</evidence>
<organism evidence="8 9">
    <name type="scientific">Neisseria canis</name>
    <dbReference type="NCBI Taxonomy" id="493"/>
    <lineage>
        <taxon>Bacteria</taxon>
        <taxon>Pseudomonadati</taxon>
        <taxon>Pseudomonadota</taxon>
        <taxon>Betaproteobacteria</taxon>
        <taxon>Neisseriales</taxon>
        <taxon>Neisseriaceae</taxon>
        <taxon>Neisseria</taxon>
    </lineage>
</organism>
<keyword evidence="9" id="KW-1185">Reference proteome</keyword>
<keyword evidence="3" id="KW-0564">Palmitate</keyword>
<evidence type="ECO:0000313" key="8">
    <source>
        <dbReference type="EMBL" id="VEF03380.1"/>
    </source>
</evidence>
<dbReference type="InterPro" id="IPR036328">
    <property type="entry name" value="MliC_sf"/>
</dbReference>
<dbReference type="AlphaFoldDB" id="A0A1X3CY10"/>
<feature type="domain" description="C-type lysozyme inhibitor" evidence="7">
    <location>
        <begin position="53"/>
        <end position="119"/>
    </location>
</feature>
<evidence type="ECO:0000256" key="1">
    <source>
        <dbReference type="ARBA" id="ARBA00022729"/>
    </source>
</evidence>
<keyword evidence="1 6" id="KW-0732">Signal</keyword>
<dbReference type="KEGG" id="nci:NCTC10296_02288"/>
<keyword evidence="4 8" id="KW-0449">Lipoprotein</keyword>
<dbReference type="SUPFAM" id="SSF141488">
    <property type="entry name" value="YdhA-like"/>
    <property type="match status" value="1"/>
</dbReference>
<dbReference type="RefSeq" id="WP_085416210.1">
    <property type="nucleotide sequence ID" value="NZ_CAUJPY010000086.1"/>
</dbReference>